<dbReference type="EMBL" id="JRPK02000003">
    <property type="protein sequence ID" value="TLD99379.1"/>
    <property type="molecule type" value="Genomic_DNA"/>
</dbReference>
<keyword evidence="1" id="KW-1133">Transmembrane helix</keyword>
<dbReference type="Gene3D" id="1.10.510.10">
    <property type="entry name" value="Transferase(Phosphotransferase) domain 1"/>
    <property type="match status" value="1"/>
</dbReference>
<dbReference type="InterPro" id="IPR008266">
    <property type="entry name" value="Tyr_kinase_AS"/>
</dbReference>
<evidence type="ECO:0000256" key="1">
    <source>
        <dbReference type="SAM" id="Phobius"/>
    </source>
</evidence>
<dbReference type="PANTHER" id="PTHR24347">
    <property type="entry name" value="SERINE/THREONINE-PROTEIN KINASE"/>
    <property type="match status" value="1"/>
</dbReference>
<evidence type="ECO:0000313" key="3">
    <source>
        <dbReference type="EMBL" id="TLD99379.1"/>
    </source>
</evidence>
<reference evidence="3 4" key="1">
    <citation type="journal article" date="2014" name="Genome Announc.">
        <title>Draft genome sequences of eight enterohepatic helicobacter species isolated from both laboratory and wild rodents.</title>
        <authorList>
            <person name="Sheh A."/>
            <person name="Shen Z."/>
            <person name="Fox J.G."/>
        </authorList>
    </citation>
    <scope>NUCLEOTIDE SEQUENCE [LARGE SCALE GENOMIC DNA]</scope>
    <source>
        <strain evidence="3 4">ATCC 49310</strain>
    </source>
</reference>
<protein>
    <recommendedName>
        <fullName evidence="2">Protein kinase domain-containing protein</fullName>
    </recommendedName>
</protein>
<feature type="transmembrane region" description="Helical" evidence="1">
    <location>
        <begin position="229"/>
        <end position="247"/>
    </location>
</feature>
<dbReference type="PROSITE" id="PS50011">
    <property type="entry name" value="PROTEIN_KINASE_DOM"/>
    <property type="match status" value="1"/>
</dbReference>
<dbReference type="InterPro" id="IPR000719">
    <property type="entry name" value="Prot_kinase_dom"/>
</dbReference>
<feature type="domain" description="Protein kinase" evidence="2">
    <location>
        <begin position="25"/>
        <end position="323"/>
    </location>
</feature>
<evidence type="ECO:0000313" key="4">
    <source>
        <dbReference type="Proteomes" id="UP000029861"/>
    </source>
</evidence>
<proteinExistence type="predicted"/>
<dbReference type="InterPro" id="IPR011009">
    <property type="entry name" value="Kinase-like_dom_sf"/>
</dbReference>
<dbReference type="GO" id="GO:0004672">
    <property type="term" value="F:protein kinase activity"/>
    <property type="evidence" value="ECO:0007669"/>
    <property type="project" value="InterPro"/>
</dbReference>
<dbReference type="RefSeq" id="WP_052089090.1">
    <property type="nucleotide sequence ID" value="NZ_FZNF01000010.1"/>
</dbReference>
<dbReference type="PROSITE" id="PS00109">
    <property type="entry name" value="PROTEIN_KINASE_TYR"/>
    <property type="match status" value="1"/>
</dbReference>
<keyword evidence="1" id="KW-0472">Membrane</keyword>
<comment type="caution">
    <text evidence="3">The sequence shown here is derived from an EMBL/GenBank/DDBJ whole genome shotgun (WGS) entry which is preliminary data.</text>
</comment>
<keyword evidence="1" id="KW-0812">Transmembrane</keyword>
<dbReference type="AlphaFoldDB" id="A0A4U8TGR4"/>
<accession>A0A4U8TGR4</accession>
<name>A0A4U8TGR4_9HELI</name>
<dbReference type="Proteomes" id="UP000029861">
    <property type="component" value="Unassembled WGS sequence"/>
</dbReference>
<dbReference type="Pfam" id="PF00069">
    <property type="entry name" value="Pkinase"/>
    <property type="match status" value="1"/>
</dbReference>
<evidence type="ECO:0000259" key="2">
    <source>
        <dbReference type="PROSITE" id="PS50011"/>
    </source>
</evidence>
<dbReference type="GO" id="GO:0005524">
    <property type="term" value="F:ATP binding"/>
    <property type="evidence" value="ECO:0007669"/>
    <property type="project" value="InterPro"/>
</dbReference>
<dbReference type="SMART" id="SM00220">
    <property type="entry name" value="S_TKc"/>
    <property type="match status" value="1"/>
</dbReference>
<sequence>MQMRNKIKTRDKKVLDINNYQHIYNEEEDLLGEGGQGAVYRTKDGDTALKIDNDKEVSLEKFKKKMERLIYKPLLDLDIITPLVLLKEQKGYVMKLLDNFKSLITLTPNGVKPDNFKEEEIPFFLQAMFKSNRIWACKITHYKNTGGLRMRLFILKRIACILSALHLRGMVYCDLSPNNVFVSDSEKPIVKFIDADNIEYQSKIQSRIYTPNYEIPEIDKGNNSMYSDIYAFGILAFYLLTMAYPFVEIERDWDSDNEQSKKIWEGEWIDGKQFSGEYTEGLRGILSTEPLKDLFSTTFEEAKLTPHKRPIMPLWIKVIENALNDTLRCPKCEMSYYDSYVESCPYCGEIKPLRVMIETKRARFVRELDSQVEVPLSLIEIAQLSNNKEILFSIKKDKNNVIIEKKCDKKLRISNKEIFRQYKRPIDEFRHMTIEVDAYNMTLRIGSEI</sequence>
<gene>
    <name evidence="3" type="ORF">LS80_001675</name>
</gene>
<organism evidence="3 4">
    <name type="scientific">Helicobacter trogontum</name>
    <dbReference type="NCBI Taxonomy" id="50960"/>
    <lineage>
        <taxon>Bacteria</taxon>
        <taxon>Pseudomonadati</taxon>
        <taxon>Campylobacterota</taxon>
        <taxon>Epsilonproteobacteria</taxon>
        <taxon>Campylobacterales</taxon>
        <taxon>Helicobacteraceae</taxon>
        <taxon>Helicobacter</taxon>
    </lineage>
</organism>
<dbReference type="SUPFAM" id="SSF56112">
    <property type="entry name" value="Protein kinase-like (PK-like)"/>
    <property type="match status" value="1"/>
</dbReference>